<dbReference type="InterPro" id="IPR036681">
    <property type="entry name" value="PgpA-like_sf"/>
</dbReference>
<dbReference type="AlphaFoldDB" id="A0A7S7SKQ2"/>
<evidence type="ECO:0000259" key="2">
    <source>
        <dbReference type="Pfam" id="PF04608"/>
    </source>
</evidence>
<dbReference type="InterPro" id="IPR007686">
    <property type="entry name" value="YutG/PgpA"/>
</dbReference>
<dbReference type="CDD" id="cd06971">
    <property type="entry name" value="PgpA"/>
    <property type="match status" value="1"/>
</dbReference>
<organism evidence="3 4">
    <name type="scientific">Paludibaculum fermentans</name>
    <dbReference type="NCBI Taxonomy" id="1473598"/>
    <lineage>
        <taxon>Bacteria</taxon>
        <taxon>Pseudomonadati</taxon>
        <taxon>Acidobacteriota</taxon>
        <taxon>Terriglobia</taxon>
        <taxon>Bryobacterales</taxon>
        <taxon>Bryobacteraceae</taxon>
        <taxon>Paludibaculum</taxon>
    </lineage>
</organism>
<evidence type="ECO:0000313" key="4">
    <source>
        <dbReference type="Proteomes" id="UP000593892"/>
    </source>
</evidence>
<keyword evidence="1" id="KW-0472">Membrane</keyword>
<dbReference type="PANTHER" id="PTHR36305:SF1">
    <property type="entry name" value="PHOSPHATIDYLGLYCEROPHOSPHATASE A"/>
    <property type="match status" value="1"/>
</dbReference>
<evidence type="ECO:0000256" key="1">
    <source>
        <dbReference type="SAM" id="Phobius"/>
    </source>
</evidence>
<dbReference type="PANTHER" id="PTHR36305">
    <property type="entry name" value="PHOSPHATIDYLGLYCEROPHOSPHATASE A"/>
    <property type="match status" value="1"/>
</dbReference>
<proteinExistence type="predicted"/>
<dbReference type="KEGG" id="pfer:IRI77_31680"/>
<dbReference type="RefSeq" id="WP_194448949.1">
    <property type="nucleotide sequence ID" value="NZ_CP063849.1"/>
</dbReference>
<dbReference type="GO" id="GO:0008962">
    <property type="term" value="F:phosphatidylglycerophosphatase activity"/>
    <property type="evidence" value="ECO:0007669"/>
    <property type="project" value="InterPro"/>
</dbReference>
<dbReference type="InterPro" id="IPR026037">
    <property type="entry name" value="PgpA"/>
</dbReference>
<dbReference type="EMBL" id="CP063849">
    <property type="protein sequence ID" value="QOY87280.1"/>
    <property type="molecule type" value="Genomic_DNA"/>
</dbReference>
<dbReference type="SUPFAM" id="SSF101307">
    <property type="entry name" value="YutG-like"/>
    <property type="match status" value="1"/>
</dbReference>
<feature type="domain" description="YutG/PgpA" evidence="2">
    <location>
        <begin position="8"/>
        <end position="148"/>
    </location>
</feature>
<feature type="transmembrane region" description="Helical" evidence="1">
    <location>
        <begin position="130"/>
        <end position="152"/>
    </location>
</feature>
<keyword evidence="1" id="KW-0812">Transmembrane</keyword>
<accession>A0A7S7SKQ2</accession>
<evidence type="ECO:0000313" key="3">
    <source>
        <dbReference type="EMBL" id="QOY87280.1"/>
    </source>
</evidence>
<feature type="transmembrane region" description="Helical" evidence="1">
    <location>
        <begin position="83"/>
        <end position="110"/>
    </location>
</feature>
<feature type="transmembrane region" description="Helical" evidence="1">
    <location>
        <begin position="43"/>
        <end position="62"/>
    </location>
</feature>
<gene>
    <name evidence="3" type="ORF">IRI77_31680</name>
</gene>
<sequence>MNKVALAIATWFGCGFWPKGPGTAGSIGALLVAWPLIAWLPVQPWHFALLAVALTPLGIWASTRTAEIRQLKDPQIVVVDEVLGQWITLAGASTLDLAHVAAALLLFRLFDITKPWPVRKLESLPAGTGIVADDLAAGVYGAAVLVVLRFVVQF</sequence>
<name>A0A7S7SKQ2_PALFE</name>
<dbReference type="Pfam" id="PF04608">
    <property type="entry name" value="PgpA"/>
    <property type="match status" value="1"/>
</dbReference>
<reference evidence="3 4" key="1">
    <citation type="submission" date="2020-10" db="EMBL/GenBank/DDBJ databases">
        <title>Complete genome sequence of Paludibaculum fermentans P105T, a facultatively anaerobic acidobacterium capable of dissimilatory Fe(III) reduction.</title>
        <authorList>
            <person name="Dedysh S.N."/>
            <person name="Beletsky A.V."/>
            <person name="Kulichevskaya I.S."/>
            <person name="Mardanov A.V."/>
            <person name="Ravin N.V."/>
        </authorList>
    </citation>
    <scope>NUCLEOTIDE SEQUENCE [LARGE SCALE GENOMIC DNA]</scope>
    <source>
        <strain evidence="3 4">P105</strain>
    </source>
</reference>
<keyword evidence="4" id="KW-1185">Reference proteome</keyword>
<dbReference type="GO" id="GO:0006629">
    <property type="term" value="P:lipid metabolic process"/>
    <property type="evidence" value="ECO:0007669"/>
    <property type="project" value="InterPro"/>
</dbReference>
<protein>
    <submittedName>
        <fullName evidence="3">Phosphatidylglycerophosphatase A</fullName>
    </submittedName>
</protein>
<dbReference type="PIRSF" id="PIRSF006162">
    <property type="entry name" value="PgpA"/>
    <property type="match status" value="1"/>
</dbReference>
<dbReference type="Proteomes" id="UP000593892">
    <property type="component" value="Chromosome"/>
</dbReference>
<keyword evidence="1" id="KW-1133">Transmembrane helix</keyword>